<dbReference type="InterPro" id="IPR011249">
    <property type="entry name" value="Metalloenz_LuxS/M16"/>
</dbReference>
<accession>A0A1C6I1J6</accession>
<proteinExistence type="predicted"/>
<dbReference type="PANTHER" id="PTHR11851">
    <property type="entry name" value="METALLOPROTEASE"/>
    <property type="match status" value="1"/>
</dbReference>
<dbReference type="AlphaFoldDB" id="A0A1C6I1J6"/>
<dbReference type="EMBL" id="FMHG01000001">
    <property type="protein sequence ID" value="SCJ63433.1"/>
    <property type="molecule type" value="Genomic_DNA"/>
</dbReference>
<dbReference type="PANTHER" id="PTHR11851:SF134">
    <property type="entry name" value="ZINC-DEPENDENT PROTEASE"/>
    <property type="match status" value="1"/>
</dbReference>
<dbReference type="InterPro" id="IPR007863">
    <property type="entry name" value="Peptidase_M16_C"/>
</dbReference>
<protein>
    <submittedName>
        <fullName evidence="3">Coenzyme PQQ biosynthesis protein PqqF</fullName>
    </submittedName>
</protein>
<evidence type="ECO:0000313" key="3">
    <source>
        <dbReference type="EMBL" id="SCJ63433.1"/>
    </source>
</evidence>
<dbReference type="InterPro" id="IPR050361">
    <property type="entry name" value="MPP/UQCRC_Complex"/>
</dbReference>
<feature type="domain" description="Peptidase M16 N-terminal" evidence="1">
    <location>
        <begin position="64"/>
        <end position="176"/>
    </location>
</feature>
<feature type="domain" description="Peptidase M16 C-terminal" evidence="2">
    <location>
        <begin position="183"/>
        <end position="356"/>
    </location>
</feature>
<reference evidence="3" key="1">
    <citation type="submission" date="2015-09" db="EMBL/GenBank/DDBJ databases">
        <authorList>
            <consortium name="Pathogen Informatics"/>
        </authorList>
    </citation>
    <scope>NUCLEOTIDE SEQUENCE</scope>
    <source>
        <strain evidence="3">2789STDY5834896</strain>
    </source>
</reference>
<dbReference type="Pfam" id="PF00675">
    <property type="entry name" value="Peptidase_M16"/>
    <property type="match status" value="1"/>
</dbReference>
<dbReference type="NCBIfam" id="NF047421">
    <property type="entry name" value="YfmH_fam"/>
    <property type="match status" value="1"/>
</dbReference>
<dbReference type="Pfam" id="PF05193">
    <property type="entry name" value="Peptidase_M16_C"/>
    <property type="match status" value="1"/>
</dbReference>
<evidence type="ECO:0000259" key="1">
    <source>
        <dbReference type="Pfam" id="PF00675"/>
    </source>
</evidence>
<sequence length="421" mass="47622">MRYDRQIITHPALGSYTKAVLPSGLTVLLYPTSGLSTTHCILGCKIGSLDSGYYSGGKLVKVPAGTAHFLEHKLFESEEGDLFLQFAKTGANANAYTSFDRTCYLFSTTQQVPQSLHILLRQIQNPYLTDQNVEKEKGIIAQEIRMYDDDPDWRSTTEILGCLYQHHPVRVDIAGTVESIQEIDRDTLLAVHGAYYDHHNMVLSIAGPIDPQEMLAVCEVYCAQQRDFSLERVPIDEPRQIDHPRAECALQVSAPLVTLGFKEQPVADRYWRLVDNVLLELLVGETTDFYRQQYDSGVIGPTFGYDVFSGDSYHSLLFSCETRQTDAFVDSLYARIEQARRQGLREDDFHRVKKGLYGRYVRSFGRPEAIATAMLGAQMLGGGLFDTYDQVQQLTFADVCRRLEQVLDRRYSAVSVVWPKQ</sequence>
<organism evidence="3">
    <name type="scientific">uncultured Anaerotruncus sp</name>
    <dbReference type="NCBI Taxonomy" id="905011"/>
    <lineage>
        <taxon>Bacteria</taxon>
        <taxon>Bacillati</taxon>
        <taxon>Bacillota</taxon>
        <taxon>Clostridia</taxon>
        <taxon>Eubacteriales</taxon>
        <taxon>Oscillospiraceae</taxon>
        <taxon>Anaerotruncus</taxon>
        <taxon>environmental samples</taxon>
    </lineage>
</organism>
<dbReference type="InterPro" id="IPR011765">
    <property type="entry name" value="Pept_M16_N"/>
</dbReference>
<evidence type="ECO:0000259" key="2">
    <source>
        <dbReference type="Pfam" id="PF05193"/>
    </source>
</evidence>
<dbReference type="GO" id="GO:0046872">
    <property type="term" value="F:metal ion binding"/>
    <property type="evidence" value="ECO:0007669"/>
    <property type="project" value="InterPro"/>
</dbReference>
<gene>
    <name evidence="3" type="ORF">SAMEA3545359_01159</name>
</gene>
<name>A0A1C6I1J6_9FIRM</name>
<dbReference type="Gene3D" id="3.30.830.10">
    <property type="entry name" value="Metalloenzyme, LuxS/M16 peptidase-like"/>
    <property type="match status" value="2"/>
</dbReference>
<dbReference type="SUPFAM" id="SSF63411">
    <property type="entry name" value="LuxS/MPP-like metallohydrolase"/>
    <property type="match status" value="2"/>
</dbReference>